<keyword evidence="13" id="KW-1185">Reference proteome</keyword>
<feature type="domain" description="PurM-like N-terminal" evidence="9">
    <location>
        <begin position="495"/>
        <end position="619"/>
    </location>
</feature>
<feature type="binding site" evidence="8">
    <location>
        <position position="161"/>
    </location>
    <ligand>
        <name>substrate</name>
    </ligand>
</feature>
<protein>
    <recommendedName>
        <fullName evidence="8">Phosphoribosylformylglycinamidine synthase subunit PurL</fullName>
        <shortName evidence="8">FGAM synthase</shortName>
        <ecNumber evidence="8">6.3.5.3</ecNumber>
    </recommendedName>
    <alternativeName>
        <fullName evidence="8">Formylglycinamide ribonucleotide amidotransferase subunit II</fullName>
        <shortName evidence="8">FGAR amidotransferase II</shortName>
        <shortName evidence="8">FGAR-AT II</shortName>
    </alternativeName>
    <alternativeName>
        <fullName evidence="8">Glutamine amidotransferase PurL</fullName>
    </alternativeName>
    <alternativeName>
        <fullName evidence="8">Phosphoribosylformylglycinamidine synthase subunit II</fullName>
    </alternativeName>
</protein>
<comment type="caution">
    <text evidence="12">The sequence shown here is derived from an EMBL/GenBank/DDBJ whole genome shotgun (WGS) entry which is preliminary data.</text>
</comment>
<dbReference type="SUPFAM" id="SSF55326">
    <property type="entry name" value="PurM N-terminal domain-like"/>
    <property type="match status" value="2"/>
</dbReference>
<keyword evidence="2 8" id="KW-0436">Ligase</keyword>
<feature type="binding site" evidence="8">
    <location>
        <position position="313"/>
    </location>
    <ligand>
        <name>Mg(2+)</name>
        <dbReference type="ChEBI" id="CHEBI:18420"/>
        <label>2</label>
    </ligand>
</feature>
<comment type="similarity">
    <text evidence="8">Belongs to the FGAMS family.</text>
</comment>
<feature type="binding site" evidence="8">
    <location>
        <begin position="357"/>
        <end position="359"/>
    </location>
    <ligand>
        <name>substrate</name>
    </ligand>
</feature>
<feature type="binding site" evidence="8">
    <location>
        <position position="596"/>
    </location>
    <ligand>
        <name>substrate</name>
    </ligand>
</feature>
<feature type="binding site" evidence="8">
    <location>
        <position position="138"/>
    </location>
    <ligand>
        <name>Mg(2+)</name>
        <dbReference type="ChEBI" id="CHEBI:18420"/>
        <label>1</label>
    </ligand>
</feature>
<feature type="binding site" evidence="8">
    <location>
        <position position="594"/>
    </location>
    <ligand>
        <name>Mg(2+)</name>
        <dbReference type="ChEBI" id="CHEBI:18420"/>
        <label>1</label>
    </ligand>
</feature>
<evidence type="ECO:0000259" key="11">
    <source>
        <dbReference type="Pfam" id="PF18072"/>
    </source>
</evidence>
<dbReference type="InterPro" id="IPR010918">
    <property type="entry name" value="PurM-like_C_dom"/>
</dbReference>
<dbReference type="HAMAP" id="MF_00420">
    <property type="entry name" value="PurL_2"/>
    <property type="match status" value="1"/>
</dbReference>
<comment type="pathway">
    <text evidence="8">Purine metabolism; IMP biosynthesis via de novo pathway; 5-amino-1-(5-phospho-D-ribosyl)imidazole from N(2)-formyl-N(1)-(5-phospho-D-ribosyl)glycinamide: step 1/2.</text>
</comment>
<dbReference type="PIRSF" id="PIRSF001587">
    <property type="entry name" value="FGAM_synthase_II"/>
    <property type="match status" value="1"/>
</dbReference>
<comment type="caution">
    <text evidence="8">Lacks conserved residue(s) required for the propagation of feature annotation.</text>
</comment>
<dbReference type="FunFam" id="3.30.1330.10:FF:000004">
    <property type="entry name" value="Phosphoribosylformylglycinamidine synthase subunit PurL"/>
    <property type="match status" value="1"/>
</dbReference>
<dbReference type="GO" id="GO:0005524">
    <property type="term" value="F:ATP binding"/>
    <property type="evidence" value="ECO:0007669"/>
    <property type="project" value="UniProtKB-UniRule"/>
</dbReference>
<accession>I2GHI4</accession>
<comment type="function">
    <text evidence="8">Part of the phosphoribosylformylglycinamidine synthase complex involved in the purines biosynthetic pathway. Catalyzes the ATP-dependent conversion of formylglycinamide ribonucleotide (FGAR) and glutamine to yield formylglycinamidine ribonucleotide (FGAM) and glutamate. The FGAM synthase complex is composed of three subunits. PurQ produces an ammonia molecule by converting glutamine to glutamate. PurL transfers the ammonia molecule to FGAR to form FGAM in an ATP-dependent manner. PurS interacts with PurQ and PurL and is thought to assist in the transfer of the ammonia molecule from PurQ to PurL.</text>
</comment>
<keyword evidence="7 8" id="KW-0460">Magnesium</keyword>
<dbReference type="PANTHER" id="PTHR43555:SF1">
    <property type="entry name" value="PHOSPHORIBOSYLFORMYLGLYCINAMIDINE SYNTHASE SUBUNIT PURL"/>
    <property type="match status" value="1"/>
</dbReference>
<dbReference type="Gene3D" id="3.90.650.10">
    <property type="entry name" value="PurM-like C-terminal domain"/>
    <property type="match status" value="2"/>
</dbReference>
<dbReference type="AlphaFoldDB" id="I2GHI4"/>
<dbReference type="InterPro" id="IPR041609">
    <property type="entry name" value="PurL_linker"/>
</dbReference>
<feature type="binding site" evidence="8">
    <location>
        <position position="285"/>
    </location>
    <ligand>
        <name>substrate</name>
    </ligand>
</feature>
<dbReference type="EC" id="6.3.5.3" evidence="8"/>
<name>I2GHI4_9BACT</name>
<dbReference type="InterPro" id="IPR010074">
    <property type="entry name" value="PRibForGlyAmidine_synth_PurL"/>
</dbReference>
<feature type="binding site" evidence="8">
    <location>
        <position position="162"/>
    </location>
    <ligand>
        <name>Mg(2+)</name>
        <dbReference type="ChEBI" id="CHEBI:18420"/>
        <label>2</label>
    </ligand>
</feature>
<dbReference type="InterPro" id="IPR016188">
    <property type="entry name" value="PurM-like_N"/>
</dbReference>
<keyword evidence="6 8" id="KW-0067">ATP-binding</keyword>
<evidence type="ECO:0000313" key="13">
    <source>
        <dbReference type="Proteomes" id="UP000009309"/>
    </source>
</evidence>
<dbReference type="CDD" id="cd02204">
    <property type="entry name" value="PurL_repeat2"/>
    <property type="match status" value="1"/>
</dbReference>
<keyword evidence="3 8" id="KW-0479">Metal-binding</keyword>
<proteinExistence type="inferred from homology"/>
<dbReference type="NCBIfam" id="TIGR01736">
    <property type="entry name" value="FGAM_synth_II"/>
    <property type="match status" value="1"/>
</dbReference>
<dbReference type="Proteomes" id="UP000009309">
    <property type="component" value="Unassembled WGS sequence"/>
</dbReference>
<gene>
    <name evidence="8" type="primary">purL</name>
    <name evidence="12" type="ORF">BN8_02451</name>
</gene>
<dbReference type="Gene3D" id="3.30.1330.10">
    <property type="entry name" value="PurM-like, N-terminal domain"/>
    <property type="match status" value="2"/>
</dbReference>
<dbReference type="NCBIfam" id="NF002290">
    <property type="entry name" value="PRK01213.1"/>
    <property type="match status" value="1"/>
</dbReference>
<feature type="domain" description="PurM-like C-terminal" evidence="10">
    <location>
        <begin position="633"/>
        <end position="768"/>
    </location>
</feature>
<evidence type="ECO:0000256" key="8">
    <source>
        <dbReference type="HAMAP-Rule" id="MF_00420"/>
    </source>
</evidence>
<evidence type="ECO:0000256" key="5">
    <source>
        <dbReference type="ARBA" id="ARBA00022755"/>
    </source>
</evidence>
<evidence type="ECO:0000313" key="12">
    <source>
        <dbReference type="EMBL" id="CCH53359.1"/>
    </source>
</evidence>
<comment type="subunit">
    <text evidence="8">Monomer. Part of the FGAM synthase complex composed of 1 PurL, 1 PurQ and 2 PurS subunits.</text>
</comment>
<feature type="binding site" evidence="8">
    <location>
        <position position="136"/>
    </location>
    <ligand>
        <name>ATP</name>
        <dbReference type="ChEBI" id="CHEBI:30616"/>
    </ligand>
</feature>
<dbReference type="SUPFAM" id="SSF56042">
    <property type="entry name" value="PurM C-terminal domain-like"/>
    <property type="match status" value="2"/>
</dbReference>
<dbReference type="GO" id="GO:0006189">
    <property type="term" value="P:'de novo' IMP biosynthetic process"/>
    <property type="evidence" value="ECO:0007669"/>
    <property type="project" value="UniProtKB-UniRule"/>
</dbReference>
<comment type="subcellular location">
    <subcellularLocation>
        <location evidence="8">Cytoplasm</location>
    </subcellularLocation>
</comment>
<dbReference type="CDD" id="cd02203">
    <property type="entry name" value="PurL_repeat1"/>
    <property type="match status" value="1"/>
</dbReference>
<feature type="binding site" evidence="8">
    <location>
        <position position="556"/>
    </location>
    <ligand>
        <name>ATP</name>
        <dbReference type="ChEBI" id="CHEBI:30616"/>
    </ligand>
</feature>
<dbReference type="eggNOG" id="COG0046">
    <property type="taxonomic scope" value="Bacteria"/>
</dbReference>
<dbReference type="GO" id="GO:0000287">
    <property type="term" value="F:magnesium ion binding"/>
    <property type="evidence" value="ECO:0007669"/>
    <property type="project" value="UniProtKB-UniRule"/>
</dbReference>
<dbReference type="PANTHER" id="PTHR43555">
    <property type="entry name" value="PHOSPHORIBOSYLFORMYLGLYCINAMIDINE SYNTHASE SUBUNIT PURL"/>
    <property type="match status" value="1"/>
</dbReference>
<dbReference type="Pfam" id="PF18072">
    <property type="entry name" value="FGAR-AT_linker"/>
    <property type="match status" value="1"/>
</dbReference>
<comment type="catalytic activity">
    <reaction evidence="8">
        <text>N(2)-formyl-N(1)-(5-phospho-beta-D-ribosyl)glycinamide + L-glutamine + ATP + H2O = 2-formamido-N(1)-(5-O-phospho-beta-D-ribosyl)acetamidine + L-glutamate + ADP + phosphate + H(+)</text>
        <dbReference type="Rhea" id="RHEA:17129"/>
        <dbReference type="ChEBI" id="CHEBI:15377"/>
        <dbReference type="ChEBI" id="CHEBI:15378"/>
        <dbReference type="ChEBI" id="CHEBI:29985"/>
        <dbReference type="ChEBI" id="CHEBI:30616"/>
        <dbReference type="ChEBI" id="CHEBI:43474"/>
        <dbReference type="ChEBI" id="CHEBI:58359"/>
        <dbReference type="ChEBI" id="CHEBI:147286"/>
        <dbReference type="ChEBI" id="CHEBI:147287"/>
        <dbReference type="ChEBI" id="CHEBI:456216"/>
        <dbReference type="EC" id="6.3.5.3"/>
    </reaction>
</comment>
<keyword evidence="1 8" id="KW-0963">Cytoplasm</keyword>
<evidence type="ECO:0000259" key="10">
    <source>
        <dbReference type="Pfam" id="PF02769"/>
    </source>
</evidence>
<evidence type="ECO:0000256" key="1">
    <source>
        <dbReference type="ARBA" id="ARBA00022490"/>
    </source>
</evidence>
<dbReference type="UniPathway" id="UPA00074">
    <property type="reaction ID" value="UER00128"/>
</dbReference>
<feature type="domain" description="Phosphoribosylformylglycinamidine synthase linker" evidence="11">
    <location>
        <begin position="55"/>
        <end position="97"/>
    </location>
</feature>
<evidence type="ECO:0000256" key="3">
    <source>
        <dbReference type="ARBA" id="ARBA00022723"/>
    </source>
</evidence>
<dbReference type="InterPro" id="IPR036676">
    <property type="entry name" value="PurM-like_C_sf"/>
</dbReference>
<dbReference type="STRING" id="1185876.BN8_02451"/>
<feature type="domain" description="PurM-like N-terminal" evidence="9">
    <location>
        <begin position="120"/>
        <end position="234"/>
    </location>
</feature>
<feature type="domain" description="PurM-like C-terminal" evidence="10">
    <location>
        <begin position="247"/>
        <end position="395"/>
    </location>
</feature>
<feature type="binding site" evidence="8">
    <location>
        <position position="96"/>
    </location>
    <ligand>
        <name>ATP</name>
        <dbReference type="ChEBI" id="CHEBI:30616"/>
    </ligand>
</feature>
<evidence type="ECO:0000256" key="7">
    <source>
        <dbReference type="ARBA" id="ARBA00022842"/>
    </source>
</evidence>
<evidence type="ECO:0000256" key="2">
    <source>
        <dbReference type="ARBA" id="ARBA00022598"/>
    </source>
</evidence>
<feature type="active site" evidence="8">
    <location>
        <position position="93"/>
    </location>
</feature>
<dbReference type="GO" id="GO:0004642">
    <property type="term" value="F:phosphoribosylformylglycinamidine synthase activity"/>
    <property type="evidence" value="ECO:0007669"/>
    <property type="project" value="UniProtKB-UniRule"/>
</dbReference>
<feature type="binding site" evidence="8">
    <location>
        <position position="593"/>
    </location>
    <ligand>
        <name>ATP</name>
        <dbReference type="ChEBI" id="CHEBI:30616"/>
    </ligand>
</feature>
<dbReference type="Pfam" id="PF00586">
    <property type="entry name" value="AIRS"/>
    <property type="match status" value="2"/>
</dbReference>
<evidence type="ECO:0000256" key="6">
    <source>
        <dbReference type="ARBA" id="ARBA00022840"/>
    </source>
</evidence>
<sequence>MSERARYSVSALSTVHGTAGVFANTNRPFTLSLIHSFAFMEITESPNVGPLPTVETARKLGVLPEEFDRIGQILGRQPNFTELSIFSVMWSEHCSYKNSIVWLKTLPRDSDRMLAKAGEENAGLVDIGDGLACSFKIESHNHPSALEPYQGAATGVGGINRDIFTMGARPIAQLNSLRFGDLNLPKTRRLLRGVVKGIGDYGNAFGIPTVGGEIYFDECYNTNPLVNAFSAGIVEVGKVAKATSYGVGNPVFIVGSATGKDGIHGATFASEDISDKSTEKLPAVQVGDPFMEKLLLEATLEIIATGHVIGIQDMGAAGIICSTSEMSAKGEHGMIIDLDKVPMRQPNMQPFEILLSESQERMLVVIEKGKEDVINQIFDKWDLNCSQIGEVTAPGPDGVGRLHFYRHGELVADVPAHDLVLGGGAPQYHREYREPAYIKEFEEFDPEDVDDVETDEIADVARHLLSHPNICSRRWVYEQYDSMVGTANRGTNAPSDAAVVRIKTPETGLSNKSIVITVDCNSRYVNANPRRGAMIAVAEAARNIVCSGGEPLAVTNNLNFGNPYVPEVYWQFVEAVQGMGEACRRFSTPVTGGNVSFYNQSSDDGPVFPTPTIGMLGLMEDPSHQMTLNFKAEGDWIYLVGPPTDDIASSEYLYSYRKVKASPAPLFDFETEWRVQEAIKTLIRNGWIKSAHDVSDGGLFVALAESAMAGNKGFQIDTVDRYRTDAFLFGESQSRVVITVSPDKLHEVEGYFNEGQTFVRLGQVTATDFVINDQTILTSAEARDLYDNSLGRIMA</sequence>
<keyword evidence="5 8" id="KW-0658">Purine biosynthesis</keyword>
<dbReference type="GO" id="GO:0005737">
    <property type="term" value="C:cytoplasm"/>
    <property type="evidence" value="ECO:0007669"/>
    <property type="project" value="UniProtKB-SubCell"/>
</dbReference>
<dbReference type="Pfam" id="PF02769">
    <property type="entry name" value="AIRS_C"/>
    <property type="match status" value="2"/>
</dbReference>
<dbReference type="InterPro" id="IPR036921">
    <property type="entry name" value="PurM-like_N_sf"/>
</dbReference>
<evidence type="ECO:0000259" key="9">
    <source>
        <dbReference type="Pfam" id="PF00586"/>
    </source>
</evidence>
<keyword evidence="4 8" id="KW-0547">Nucleotide-binding</keyword>
<organism evidence="12 13">
    <name type="scientific">Fibrisoma limi BUZ 3</name>
    <dbReference type="NCBI Taxonomy" id="1185876"/>
    <lineage>
        <taxon>Bacteria</taxon>
        <taxon>Pseudomonadati</taxon>
        <taxon>Bacteroidota</taxon>
        <taxon>Cytophagia</taxon>
        <taxon>Cytophagales</taxon>
        <taxon>Spirosomataceae</taxon>
        <taxon>Fibrisoma</taxon>
    </lineage>
</organism>
<feature type="active site" description="Proton acceptor" evidence="8">
    <location>
        <position position="140"/>
    </location>
</feature>
<dbReference type="EMBL" id="CAIT01000006">
    <property type="protein sequence ID" value="CCH53359.1"/>
    <property type="molecule type" value="Genomic_DNA"/>
</dbReference>
<evidence type="ECO:0000256" key="4">
    <source>
        <dbReference type="ARBA" id="ARBA00022741"/>
    </source>
</evidence>
<feature type="binding site" evidence="8">
    <location>
        <begin position="139"/>
        <end position="142"/>
    </location>
    <ligand>
        <name>substrate</name>
    </ligand>
</feature>
<reference evidence="12 13" key="1">
    <citation type="journal article" date="2012" name="J. Bacteriol.">
        <title>Genome Sequence of the Filamentous Bacterium Fibrisoma limi BUZ 3T.</title>
        <authorList>
            <person name="Filippini M."/>
            <person name="Qi W."/>
            <person name="Jaenicke S."/>
            <person name="Goesmann A."/>
            <person name="Smits T.H."/>
            <person name="Bagheri H.C."/>
        </authorList>
    </citation>
    <scope>NUCLEOTIDE SEQUENCE [LARGE SCALE GENOMIC DNA]</scope>
    <source>
        <strain evidence="13">BUZ 3T</strain>
    </source>
</reference>